<dbReference type="RefSeq" id="WP_343920384.1">
    <property type="nucleotide sequence ID" value="NZ_BAAAJT010000002.1"/>
</dbReference>
<dbReference type="SUPFAM" id="SSF103473">
    <property type="entry name" value="MFS general substrate transporter"/>
    <property type="match status" value="1"/>
</dbReference>
<dbReference type="InterPro" id="IPR011701">
    <property type="entry name" value="MFS"/>
</dbReference>
<feature type="transmembrane region" description="Helical" evidence="5">
    <location>
        <begin position="178"/>
        <end position="198"/>
    </location>
</feature>
<reference evidence="7" key="1">
    <citation type="journal article" date="2019" name="Int. J. Syst. Evol. Microbiol.">
        <title>The Global Catalogue of Microorganisms (GCM) 10K type strain sequencing project: providing services to taxonomists for standard genome sequencing and annotation.</title>
        <authorList>
            <consortium name="The Broad Institute Genomics Platform"/>
            <consortium name="The Broad Institute Genome Sequencing Center for Infectious Disease"/>
            <person name="Wu L."/>
            <person name="Ma J."/>
        </authorList>
    </citation>
    <scope>NUCLEOTIDE SEQUENCE [LARGE SCALE GENOMIC DNA]</scope>
    <source>
        <strain evidence="7">CGMCC 1.12477</strain>
    </source>
</reference>
<evidence type="ECO:0000256" key="5">
    <source>
        <dbReference type="SAM" id="Phobius"/>
    </source>
</evidence>
<protein>
    <submittedName>
        <fullName evidence="6">MFS transporter</fullName>
    </submittedName>
</protein>
<comment type="subcellular location">
    <subcellularLocation>
        <location evidence="1">Membrane</location>
        <topology evidence="1">Multi-pass membrane protein</topology>
    </subcellularLocation>
</comment>
<comment type="caution">
    <text evidence="6">The sequence shown here is derived from an EMBL/GenBank/DDBJ whole genome shotgun (WGS) entry which is preliminary data.</text>
</comment>
<name>A0ABW4TRL7_9ACTN</name>
<keyword evidence="4 5" id="KW-0472">Membrane</keyword>
<keyword evidence="7" id="KW-1185">Reference proteome</keyword>
<feature type="transmembrane region" description="Helical" evidence="5">
    <location>
        <begin position="307"/>
        <end position="325"/>
    </location>
</feature>
<feature type="transmembrane region" description="Helical" evidence="5">
    <location>
        <begin position="152"/>
        <end position="172"/>
    </location>
</feature>
<feature type="transmembrane region" description="Helical" evidence="5">
    <location>
        <begin position="284"/>
        <end position="301"/>
    </location>
</feature>
<keyword evidence="3 5" id="KW-1133">Transmembrane helix</keyword>
<feature type="transmembrane region" description="Helical" evidence="5">
    <location>
        <begin position="252"/>
        <end position="272"/>
    </location>
</feature>
<dbReference type="InterPro" id="IPR051788">
    <property type="entry name" value="MFS_Transporter"/>
</dbReference>
<evidence type="ECO:0000256" key="2">
    <source>
        <dbReference type="ARBA" id="ARBA00022692"/>
    </source>
</evidence>
<feature type="transmembrane region" description="Helical" evidence="5">
    <location>
        <begin position="54"/>
        <end position="74"/>
    </location>
</feature>
<dbReference type="Gene3D" id="1.20.1250.20">
    <property type="entry name" value="MFS general substrate transporter like domains"/>
    <property type="match status" value="1"/>
</dbReference>
<feature type="transmembrane region" description="Helical" evidence="5">
    <location>
        <begin position="86"/>
        <end position="105"/>
    </location>
</feature>
<evidence type="ECO:0000313" key="7">
    <source>
        <dbReference type="Proteomes" id="UP001597351"/>
    </source>
</evidence>
<gene>
    <name evidence="6" type="ORF">ACFSDE_16395</name>
</gene>
<feature type="transmembrane region" description="Helical" evidence="5">
    <location>
        <begin position="23"/>
        <end position="42"/>
    </location>
</feature>
<evidence type="ECO:0000313" key="6">
    <source>
        <dbReference type="EMBL" id="MFD1948384.1"/>
    </source>
</evidence>
<dbReference type="PANTHER" id="PTHR23514:SF13">
    <property type="entry name" value="INNER MEMBRANE PROTEIN YBJJ"/>
    <property type="match status" value="1"/>
</dbReference>
<evidence type="ECO:0000256" key="4">
    <source>
        <dbReference type="ARBA" id="ARBA00023136"/>
    </source>
</evidence>
<dbReference type="Pfam" id="PF07690">
    <property type="entry name" value="MFS_1"/>
    <property type="match status" value="1"/>
</dbReference>
<sequence length="397" mass="39903">MARGRAPGDCDDRVTGALAARNAVAAAFVLNGLSFASLFSRVPDLRAGLGLDNAGLGALLLCGALGSVAALPSAGPLIRRTSAGTVTRSGGVLVALGLVVVGIGATVLEQVVVAGLGFLLYGVGVAVWDVAMNVEGAAVERALGRSIMPRFHAGWSLGSVTGAGVAVVATGLDLPMTVHLTLAALVVLSVIRVPSAYLPAHADAGEGSSLAAWRDPRTLGIGLMVMAFALTEGAANDWLALALIDGYDSPRWVGVAGFALFVVAMSTGRIVGPVVLDRWGRVPVLRVTAVLALVGLLLLLLGGHPVVAGAGIVLWGLGASLGFPVGMSAGADDPARAAARVSVVSTIGYTAFLAGPPALGHLGDRVGTLDALWVVAVLLVPAMVLVSVAREPEPVRT</sequence>
<evidence type="ECO:0000256" key="3">
    <source>
        <dbReference type="ARBA" id="ARBA00022989"/>
    </source>
</evidence>
<organism evidence="6 7">
    <name type="scientific">Nocardioides aestuarii</name>
    <dbReference type="NCBI Taxonomy" id="252231"/>
    <lineage>
        <taxon>Bacteria</taxon>
        <taxon>Bacillati</taxon>
        <taxon>Actinomycetota</taxon>
        <taxon>Actinomycetes</taxon>
        <taxon>Propionibacteriales</taxon>
        <taxon>Nocardioidaceae</taxon>
        <taxon>Nocardioides</taxon>
    </lineage>
</organism>
<feature type="transmembrane region" description="Helical" evidence="5">
    <location>
        <begin position="371"/>
        <end position="389"/>
    </location>
</feature>
<feature type="transmembrane region" description="Helical" evidence="5">
    <location>
        <begin position="111"/>
        <end position="131"/>
    </location>
</feature>
<dbReference type="Proteomes" id="UP001597351">
    <property type="component" value="Unassembled WGS sequence"/>
</dbReference>
<accession>A0ABW4TRL7</accession>
<dbReference type="EMBL" id="JBHUGD010000003">
    <property type="protein sequence ID" value="MFD1948384.1"/>
    <property type="molecule type" value="Genomic_DNA"/>
</dbReference>
<dbReference type="CDD" id="cd17393">
    <property type="entry name" value="MFS_MosC_like"/>
    <property type="match status" value="1"/>
</dbReference>
<dbReference type="PANTHER" id="PTHR23514">
    <property type="entry name" value="BYPASS OF STOP CODON PROTEIN 6"/>
    <property type="match status" value="1"/>
</dbReference>
<feature type="transmembrane region" description="Helical" evidence="5">
    <location>
        <begin position="337"/>
        <end position="359"/>
    </location>
</feature>
<proteinExistence type="predicted"/>
<dbReference type="InterPro" id="IPR036259">
    <property type="entry name" value="MFS_trans_sf"/>
</dbReference>
<keyword evidence="2 5" id="KW-0812">Transmembrane</keyword>
<evidence type="ECO:0000256" key="1">
    <source>
        <dbReference type="ARBA" id="ARBA00004141"/>
    </source>
</evidence>
<feature type="transmembrane region" description="Helical" evidence="5">
    <location>
        <begin position="219"/>
        <end position="240"/>
    </location>
</feature>